<evidence type="ECO:0000313" key="1">
    <source>
        <dbReference type="EMBL" id="MXU83750.1"/>
    </source>
</evidence>
<name>A0A6B0U4Z2_IXORI</name>
<organism evidence="1">
    <name type="scientific">Ixodes ricinus</name>
    <name type="common">Common tick</name>
    <name type="synonym">Acarus ricinus</name>
    <dbReference type="NCBI Taxonomy" id="34613"/>
    <lineage>
        <taxon>Eukaryota</taxon>
        <taxon>Metazoa</taxon>
        <taxon>Ecdysozoa</taxon>
        <taxon>Arthropoda</taxon>
        <taxon>Chelicerata</taxon>
        <taxon>Arachnida</taxon>
        <taxon>Acari</taxon>
        <taxon>Parasitiformes</taxon>
        <taxon>Ixodida</taxon>
        <taxon>Ixodoidea</taxon>
        <taxon>Ixodidae</taxon>
        <taxon>Ixodinae</taxon>
        <taxon>Ixodes</taxon>
    </lineage>
</organism>
<dbReference type="AlphaFoldDB" id="A0A6B0U4Z2"/>
<accession>A0A6B0U4Z2</accession>
<sequence length="77" mass="7996">MSSGGLSGWLPAVCSASTSWSGSYGTSWLLAISTRYCSTRILGGACTLNLCISLELTVDRPLSRAADAYGLPYLSAS</sequence>
<reference evidence="1" key="1">
    <citation type="submission" date="2019-12" db="EMBL/GenBank/DDBJ databases">
        <title>An insight into the sialome of adult female Ixodes ricinus ticks feeding for 6 days.</title>
        <authorList>
            <person name="Perner J."/>
            <person name="Ribeiro J.M.C."/>
        </authorList>
    </citation>
    <scope>NUCLEOTIDE SEQUENCE</scope>
    <source>
        <strain evidence="1">Semi-engorged</strain>
        <tissue evidence="1">Salivary glands</tissue>
    </source>
</reference>
<dbReference type="EMBL" id="GIFC01001667">
    <property type="protein sequence ID" value="MXU83750.1"/>
    <property type="molecule type" value="Transcribed_RNA"/>
</dbReference>
<proteinExistence type="predicted"/>
<protein>
    <submittedName>
        <fullName evidence="1">Putative secreted protein</fullName>
    </submittedName>
</protein>